<reference evidence="1" key="2">
    <citation type="submission" date="2010-07" db="EMBL/GenBank/DDBJ databases">
        <authorList>
            <consortium name="The Broad Institute Genome Sequencing Platform"/>
            <consortium name="Broad Institute Genome Sequencing Center for Infectious Disease"/>
            <person name="Ma L.-J."/>
            <person name="Dead R."/>
            <person name="Young S."/>
            <person name="Zeng Q."/>
            <person name="Koehrsen M."/>
            <person name="Alvarado L."/>
            <person name="Berlin A."/>
            <person name="Chapman S.B."/>
            <person name="Chen Z."/>
            <person name="Freedman E."/>
            <person name="Gellesch M."/>
            <person name="Goldberg J."/>
            <person name="Griggs A."/>
            <person name="Gujja S."/>
            <person name="Heilman E.R."/>
            <person name="Heiman D."/>
            <person name="Hepburn T."/>
            <person name="Howarth C."/>
            <person name="Jen D."/>
            <person name="Larson L."/>
            <person name="Mehta T."/>
            <person name="Neiman D."/>
            <person name="Pearson M."/>
            <person name="Roberts A."/>
            <person name="Saif S."/>
            <person name="Shea T."/>
            <person name="Shenoy N."/>
            <person name="Sisk P."/>
            <person name="Stolte C."/>
            <person name="Sykes S."/>
            <person name="Walk T."/>
            <person name="White J."/>
            <person name="Yandava C."/>
            <person name="Haas B."/>
            <person name="Nusbaum C."/>
            <person name="Birren B."/>
        </authorList>
    </citation>
    <scope>NUCLEOTIDE SEQUENCE</scope>
    <source>
        <strain evidence="1">R3-111a-1</strain>
    </source>
</reference>
<sequence length="367" mass="41332">MRFVERAEQRPPSRILYRTADIPIVPGHTIQPHSKPHTLSLSSACYPARINITGSPFTVYNIYNKPILCPPGPNYHPKLATKVVKTRSTKPKMENTKGADLFARLDYARYNGAPDVFFAGFEGACRTGYHVGRMERDVTIPTAGCPEKQEFLEKMGVDPAAPGTVAMYIKPKHSVMDSGFPAFGGYFNITQGWAVIEHVYYDGEMVYGTNHPRTERVFASEWFYHFWRSLAEQDPTYIMGGRGELPPLRTVVLSQITHEATHRLLHGLSARSLYQKQGWLTADGTESWNPAGEAGRVSALQTFRHLFGLGMGSFLTRSLTDHHIAFRNIRPVEISWRYSVETRLMEDPFVAGRAAYCHDAYMAIKLA</sequence>
<dbReference type="EMBL" id="GL385396">
    <property type="protein sequence ID" value="EJT79789.1"/>
    <property type="molecule type" value="Genomic_DNA"/>
</dbReference>
<reference evidence="2" key="5">
    <citation type="submission" date="2018-04" db="UniProtKB">
        <authorList>
            <consortium name="EnsemblFungi"/>
        </authorList>
    </citation>
    <scope>IDENTIFICATION</scope>
    <source>
        <strain evidence="2">R3-111a-1</strain>
    </source>
</reference>
<organism evidence="1">
    <name type="scientific">Gaeumannomyces tritici (strain R3-111a-1)</name>
    <name type="common">Wheat and barley take-all root rot fungus</name>
    <name type="synonym">Gaeumannomyces graminis var. tritici</name>
    <dbReference type="NCBI Taxonomy" id="644352"/>
    <lineage>
        <taxon>Eukaryota</taxon>
        <taxon>Fungi</taxon>
        <taxon>Dikarya</taxon>
        <taxon>Ascomycota</taxon>
        <taxon>Pezizomycotina</taxon>
        <taxon>Sordariomycetes</taxon>
        <taxon>Sordariomycetidae</taxon>
        <taxon>Magnaporthales</taxon>
        <taxon>Magnaporthaceae</taxon>
        <taxon>Gaeumannomyces</taxon>
    </lineage>
</organism>
<accession>J3NUB8</accession>
<dbReference type="VEuPathDB" id="FungiDB:GGTG_04872"/>
<evidence type="ECO:0000313" key="1">
    <source>
        <dbReference type="EMBL" id="EJT79789.1"/>
    </source>
</evidence>
<dbReference type="GeneID" id="20345330"/>
<dbReference type="OrthoDB" id="10360574at2759"/>
<evidence type="ECO:0000313" key="2">
    <source>
        <dbReference type="EnsemblFungi" id="EJT79789"/>
    </source>
</evidence>
<keyword evidence="3" id="KW-1185">Reference proteome</keyword>
<dbReference type="RefSeq" id="XP_009220934.1">
    <property type="nucleotide sequence ID" value="XM_009222670.1"/>
</dbReference>
<dbReference type="Proteomes" id="UP000006039">
    <property type="component" value="Unassembled WGS sequence"/>
</dbReference>
<evidence type="ECO:0000313" key="3">
    <source>
        <dbReference type="Proteomes" id="UP000006039"/>
    </source>
</evidence>
<gene>
    <name evidence="2" type="primary">20345330</name>
    <name evidence="1" type="ORF">GGTG_04872</name>
</gene>
<name>J3NUB8_GAET3</name>
<dbReference type="EnsemblFungi" id="EJT79789">
    <property type="protein sequence ID" value="EJT79789"/>
    <property type="gene ID" value="GGTG_04872"/>
</dbReference>
<dbReference type="eggNOG" id="ENOG502T6MI">
    <property type="taxonomic scope" value="Eukaryota"/>
</dbReference>
<dbReference type="HOGENOM" id="CLU_064335_0_0_1"/>
<dbReference type="AlphaFoldDB" id="J3NUB8"/>
<reference evidence="3" key="1">
    <citation type="submission" date="2010-07" db="EMBL/GenBank/DDBJ databases">
        <title>The genome sequence of Gaeumannomyces graminis var. tritici strain R3-111a-1.</title>
        <authorList>
            <consortium name="The Broad Institute Genome Sequencing Platform"/>
            <person name="Ma L.-J."/>
            <person name="Dead R."/>
            <person name="Young S."/>
            <person name="Zeng Q."/>
            <person name="Koehrsen M."/>
            <person name="Alvarado L."/>
            <person name="Berlin A."/>
            <person name="Chapman S.B."/>
            <person name="Chen Z."/>
            <person name="Freedman E."/>
            <person name="Gellesch M."/>
            <person name="Goldberg J."/>
            <person name="Griggs A."/>
            <person name="Gujja S."/>
            <person name="Heilman E.R."/>
            <person name="Heiman D."/>
            <person name="Hepburn T."/>
            <person name="Howarth C."/>
            <person name="Jen D."/>
            <person name="Larson L."/>
            <person name="Mehta T."/>
            <person name="Neiman D."/>
            <person name="Pearson M."/>
            <person name="Roberts A."/>
            <person name="Saif S."/>
            <person name="Shea T."/>
            <person name="Shenoy N."/>
            <person name="Sisk P."/>
            <person name="Stolte C."/>
            <person name="Sykes S."/>
            <person name="Walk T."/>
            <person name="White J."/>
            <person name="Yandava C."/>
            <person name="Haas B."/>
            <person name="Nusbaum C."/>
            <person name="Birren B."/>
        </authorList>
    </citation>
    <scope>NUCLEOTIDE SEQUENCE [LARGE SCALE GENOMIC DNA]</scope>
    <source>
        <strain evidence="3">R3-111a-1</strain>
    </source>
</reference>
<reference evidence="2" key="4">
    <citation type="journal article" date="2015" name="G3 (Bethesda)">
        <title>Genome sequences of three phytopathogenic species of the Magnaporthaceae family of fungi.</title>
        <authorList>
            <person name="Okagaki L.H."/>
            <person name="Nunes C.C."/>
            <person name="Sailsbery J."/>
            <person name="Clay B."/>
            <person name="Brown D."/>
            <person name="John T."/>
            <person name="Oh Y."/>
            <person name="Young N."/>
            <person name="Fitzgerald M."/>
            <person name="Haas B.J."/>
            <person name="Zeng Q."/>
            <person name="Young S."/>
            <person name="Adiconis X."/>
            <person name="Fan L."/>
            <person name="Levin J.Z."/>
            <person name="Mitchell T.K."/>
            <person name="Okubara P.A."/>
            <person name="Farman M.L."/>
            <person name="Kohn L.M."/>
            <person name="Birren B."/>
            <person name="Ma L.-J."/>
            <person name="Dean R.A."/>
        </authorList>
    </citation>
    <scope>NUCLEOTIDE SEQUENCE</scope>
    <source>
        <strain evidence="2">R3-111a-1</strain>
    </source>
</reference>
<protein>
    <submittedName>
        <fullName evidence="1 2">Uncharacterized protein</fullName>
    </submittedName>
</protein>
<proteinExistence type="predicted"/>
<reference evidence="1" key="3">
    <citation type="submission" date="2010-09" db="EMBL/GenBank/DDBJ databases">
        <title>Annotation of Gaeumannomyces graminis var. tritici R3-111a-1.</title>
        <authorList>
            <consortium name="The Broad Institute Genome Sequencing Platform"/>
            <person name="Ma L.-J."/>
            <person name="Dead R."/>
            <person name="Young S.K."/>
            <person name="Zeng Q."/>
            <person name="Gargeya S."/>
            <person name="Fitzgerald M."/>
            <person name="Haas B."/>
            <person name="Abouelleil A."/>
            <person name="Alvarado L."/>
            <person name="Arachchi H.M."/>
            <person name="Berlin A."/>
            <person name="Brown A."/>
            <person name="Chapman S.B."/>
            <person name="Chen Z."/>
            <person name="Dunbar C."/>
            <person name="Freedman E."/>
            <person name="Gearin G."/>
            <person name="Gellesch M."/>
            <person name="Goldberg J."/>
            <person name="Griggs A."/>
            <person name="Gujja S."/>
            <person name="Heiman D."/>
            <person name="Howarth C."/>
            <person name="Larson L."/>
            <person name="Lui A."/>
            <person name="MacDonald P.J.P."/>
            <person name="Mehta T."/>
            <person name="Montmayeur A."/>
            <person name="Murphy C."/>
            <person name="Neiman D."/>
            <person name="Pearson M."/>
            <person name="Priest M."/>
            <person name="Roberts A."/>
            <person name="Saif S."/>
            <person name="Shea T."/>
            <person name="Shenoy N."/>
            <person name="Sisk P."/>
            <person name="Stolte C."/>
            <person name="Sykes S."/>
            <person name="Yandava C."/>
            <person name="Wortman J."/>
            <person name="Nusbaum C."/>
            <person name="Birren B."/>
        </authorList>
    </citation>
    <scope>NUCLEOTIDE SEQUENCE</scope>
    <source>
        <strain evidence="1">R3-111a-1</strain>
    </source>
</reference>